<keyword evidence="1" id="KW-1133">Transmembrane helix</keyword>
<name>A0A095B1Z0_9PROT</name>
<dbReference type="RefSeq" id="WP_231551680.1">
    <property type="nucleotide sequence ID" value="NZ_JACAOJ010000001.1"/>
</dbReference>
<keyword evidence="1" id="KW-0472">Membrane</keyword>
<organism evidence="2 3">
    <name type="scientific">Acetobacter tropicalis</name>
    <dbReference type="NCBI Taxonomy" id="104102"/>
    <lineage>
        <taxon>Bacteria</taxon>
        <taxon>Pseudomonadati</taxon>
        <taxon>Pseudomonadota</taxon>
        <taxon>Alphaproteobacteria</taxon>
        <taxon>Acetobacterales</taxon>
        <taxon>Acetobacteraceae</taxon>
        <taxon>Acetobacter</taxon>
    </lineage>
</organism>
<evidence type="ECO:0000313" key="2">
    <source>
        <dbReference type="EMBL" id="KGB22993.1"/>
    </source>
</evidence>
<proteinExistence type="predicted"/>
<evidence type="ECO:0000256" key="1">
    <source>
        <dbReference type="SAM" id="Phobius"/>
    </source>
</evidence>
<evidence type="ECO:0000313" key="3">
    <source>
        <dbReference type="Proteomes" id="UP000029448"/>
    </source>
</evidence>
<dbReference type="EMBL" id="JOKM01000071">
    <property type="protein sequence ID" value="KGB22993.1"/>
    <property type="molecule type" value="Genomic_DNA"/>
</dbReference>
<protein>
    <submittedName>
        <fullName evidence="2">Uncharacterized protein</fullName>
    </submittedName>
</protein>
<dbReference type="GeneID" id="89477941"/>
<sequence length="336" mass="36796">MGRPKFFTPDTVWTEHYGMSAFTRLWQRAPLWRTVLISTGACGIFSVLFPAPWLTTRLPYYQTVTDKVGHMLGRSSAAQTNNAEGEGRRMVSQPPLDAQFEGVIPFAGRQLPLPAGKWHPVLNYQDDVSHGEILTSIFVRSERGVVTGFIIAQATTQSLPSSDTQMLQDMCHSGFNFTVGDLPQDGTHTECWLTSPIRVVNNLFLTSNQALQGLLSSPLFIPPALQRLGMMGFDLPPILVDAGWTHIEKSKSGTGVDFATIHTLLSPAEAGQRAVPGAPEDWSRAGMNNSPMVADFVKRSDTWLKNWLPYLRKGYNSTLEGGPLPAAAATDPGFHG</sequence>
<keyword evidence="3" id="KW-1185">Reference proteome</keyword>
<comment type="caution">
    <text evidence="2">The sequence shown here is derived from an EMBL/GenBank/DDBJ whole genome shotgun (WGS) entry which is preliminary data.</text>
</comment>
<reference evidence="2 3" key="1">
    <citation type="submission" date="2014-06" db="EMBL/GenBank/DDBJ databases">
        <title>Functional and comparative genomic analyses of the Drosophila gut microbiota identify candidate symbiosis factors.</title>
        <authorList>
            <person name="Newell P.D."/>
            <person name="Chaston J.M."/>
            <person name="Douglas A.E."/>
        </authorList>
    </citation>
    <scope>NUCLEOTIDE SEQUENCE [LARGE SCALE GENOMIC DNA]</scope>
    <source>
        <strain evidence="2 3">DmCS_006</strain>
    </source>
</reference>
<accession>A0A095B1Z0</accession>
<dbReference type="PATRIC" id="fig|104102.7.peg.1843"/>
<dbReference type="Proteomes" id="UP000029448">
    <property type="component" value="Unassembled WGS sequence"/>
</dbReference>
<keyword evidence="1" id="KW-0812">Transmembrane</keyword>
<dbReference type="AlphaFoldDB" id="A0A095B1Z0"/>
<dbReference type="STRING" id="104102.AtDm6_1862"/>
<gene>
    <name evidence="2" type="ORF">AtDm6_1862</name>
</gene>
<feature type="transmembrane region" description="Helical" evidence="1">
    <location>
        <begin position="34"/>
        <end position="54"/>
    </location>
</feature>